<protein>
    <submittedName>
        <fullName evidence="10">Glycosyl transferase</fullName>
    </submittedName>
</protein>
<accession>A0A2U8HGA8</accession>
<dbReference type="OrthoDB" id="7431422at2"/>
<dbReference type="InterPro" id="IPR050321">
    <property type="entry name" value="Glycosyltr_2/OpgH_subfam"/>
</dbReference>
<evidence type="ECO:0000256" key="5">
    <source>
        <dbReference type="ARBA" id="ARBA00022989"/>
    </source>
</evidence>
<dbReference type="Proteomes" id="UP000244915">
    <property type="component" value="Chromosome 2"/>
</dbReference>
<feature type="domain" description="Glycosyltransferase 2-like" evidence="9">
    <location>
        <begin position="342"/>
        <end position="530"/>
    </location>
</feature>
<dbReference type="PANTHER" id="PTHR43867">
    <property type="entry name" value="CELLULOSE SYNTHASE CATALYTIC SUBUNIT A [UDP-FORMING]"/>
    <property type="match status" value="1"/>
</dbReference>
<comment type="subcellular location">
    <subcellularLocation>
        <location evidence="1">Membrane</location>
        <topology evidence="1">Multi-pass membrane protein</topology>
    </subcellularLocation>
</comment>
<evidence type="ECO:0000256" key="4">
    <source>
        <dbReference type="ARBA" id="ARBA00022692"/>
    </source>
</evidence>
<keyword evidence="3 10" id="KW-0808">Transferase</keyword>
<proteinExistence type="predicted"/>
<keyword evidence="5 7" id="KW-1133">Transmembrane helix</keyword>
<dbReference type="AlphaFoldDB" id="A0A2U8HGA8"/>
<sequence>MQDTPPTSQTRRRAGGLSDLGRPISALLLEDGALDAVQALEALARSRLERNPLSRLLQAEGRVSPEQLRDTLARSHGAPALSRLTAPPSAALAGLLPPDVCLRHGALPWLRIDDGLLLAMAHPEGFARVRALLPESESRVVLALATEADIFAEVTERHAADMALQAETSLPADLSCRDLNRLPPSRAALLAISLAALLTLLFSAPTMFFGAALALAATTMLVTQLAKLAAFGAGMAPMPPVPTDPEGGPSGSPSISLIVPLHREETIAATLVQRLDRLDYPRAALEVLLVLEAEDRITRATLDAAALPPWMRIVEVPPGGVTTKPRALNYALNFARGALIGVYDAEDCPAPDQLRRLVAHFSRAPPEIGCVQGILDFYNPKANWLSRCFTLEYASWFRILLPGFARLGFAIPLGGTTVFFRREALDRVGGWDAHNVTEDADLGIRLARFGYRTELLPLVTLEEANCRLWPWIRQRSRWLKGYLITWRVHMRHPRRCLRELGAWRMLGLQLIFLAALLQLLLAPLLWGFWLYQLGASYPALGPATANLLPALTTLLLGSEAVMLLIGLGGVLRSPHPRLLPWVPTLFLYYPLATIALYKALWETLRRPFYWDKTTHGHSAPDHAGTDAPTGDP</sequence>
<evidence type="ECO:0000256" key="2">
    <source>
        <dbReference type="ARBA" id="ARBA00022676"/>
    </source>
</evidence>
<feature type="transmembrane region" description="Helical" evidence="7">
    <location>
        <begin position="551"/>
        <end position="571"/>
    </location>
</feature>
<dbReference type="EMBL" id="CP022190">
    <property type="protein sequence ID" value="AWI84863.1"/>
    <property type="molecule type" value="Genomic_DNA"/>
</dbReference>
<evidence type="ECO:0000313" key="11">
    <source>
        <dbReference type="Proteomes" id="UP000244915"/>
    </source>
</evidence>
<dbReference type="PANTHER" id="PTHR43867:SF2">
    <property type="entry name" value="CELLULOSE SYNTHASE CATALYTIC SUBUNIT A [UDP-FORMING]"/>
    <property type="match status" value="1"/>
</dbReference>
<dbReference type="SUPFAM" id="SSF160246">
    <property type="entry name" value="EspE N-terminal domain-like"/>
    <property type="match status" value="1"/>
</dbReference>
<evidence type="ECO:0000259" key="9">
    <source>
        <dbReference type="Pfam" id="PF13632"/>
    </source>
</evidence>
<keyword evidence="2" id="KW-0328">Glycosyltransferase</keyword>
<name>A0A2U8HGA8_9RHOB</name>
<dbReference type="GO" id="GO:0016020">
    <property type="term" value="C:membrane"/>
    <property type="evidence" value="ECO:0007669"/>
    <property type="project" value="UniProtKB-SubCell"/>
</dbReference>
<evidence type="ECO:0000256" key="6">
    <source>
        <dbReference type="ARBA" id="ARBA00023136"/>
    </source>
</evidence>
<evidence type="ECO:0000259" key="8">
    <source>
        <dbReference type="Pfam" id="PF05157"/>
    </source>
</evidence>
<keyword evidence="4 7" id="KW-0812">Transmembrane</keyword>
<dbReference type="InterPro" id="IPR037257">
    <property type="entry name" value="T2SS_E_N_sf"/>
</dbReference>
<dbReference type="GO" id="GO:0016757">
    <property type="term" value="F:glycosyltransferase activity"/>
    <property type="evidence" value="ECO:0007669"/>
    <property type="project" value="UniProtKB-KW"/>
</dbReference>
<gene>
    <name evidence="10" type="ORF">CEW88_13820</name>
</gene>
<dbReference type="InterPro" id="IPR029044">
    <property type="entry name" value="Nucleotide-diphossugar_trans"/>
</dbReference>
<feature type="transmembrane region" description="Helical" evidence="7">
    <location>
        <begin position="578"/>
        <end position="600"/>
    </location>
</feature>
<evidence type="ECO:0000256" key="3">
    <source>
        <dbReference type="ARBA" id="ARBA00022679"/>
    </source>
</evidence>
<feature type="domain" description="Type II secretion system protein GspE N-terminal" evidence="8">
    <location>
        <begin position="77"/>
        <end position="152"/>
    </location>
</feature>
<feature type="transmembrane region" description="Helical" evidence="7">
    <location>
        <begin position="510"/>
        <end position="531"/>
    </location>
</feature>
<dbReference type="KEGG" id="ypac:CEW88_13820"/>
<reference evidence="10 11" key="1">
    <citation type="submission" date="2017-06" db="EMBL/GenBank/DDBJ databases">
        <title>Yangia sp. YSBP01 complete genome sequence.</title>
        <authorList>
            <person name="Woo J.-H."/>
            <person name="Kim H.-S."/>
        </authorList>
    </citation>
    <scope>NUCLEOTIDE SEQUENCE [LARGE SCALE GENOMIC DNA]</scope>
    <source>
        <strain evidence="10 11">YSBP01</strain>
    </source>
</reference>
<evidence type="ECO:0000313" key="10">
    <source>
        <dbReference type="EMBL" id="AWI84863.1"/>
    </source>
</evidence>
<evidence type="ECO:0000256" key="7">
    <source>
        <dbReference type="SAM" id="Phobius"/>
    </source>
</evidence>
<dbReference type="Pfam" id="PF05157">
    <property type="entry name" value="MshEN"/>
    <property type="match status" value="1"/>
</dbReference>
<dbReference type="Gene3D" id="3.90.550.10">
    <property type="entry name" value="Spore Coat Polysaccharide Biosynthesis Protein SpsA, Chain A"/>
    <property type="match status" value="1"/>
</dbReference>
<keyword evidence="6 7" id="KW-0472">Membrane</keyword>
<evidence type="ECO:0000256" key="1">
    <source>
        <dbReference type="ARBA" id="ARBA00004141"/>
    </source>
</evidence>
<dbReference type="InterPro" id="IPR001173">
    <property type="entry name" value="Glyco_trans_2-like"/>
</dbReference>
<dbReference type="SUPFAM" id="SSF53448">
    <property type="entry name" value="Nucleotide-diphospho-sugar transferases"/>
    <property type="match status" value="1"/>
</dbReference>
<dbReference type="Pfam" id="PF13632">
    <property type="entry name" value="Glyco_trans_2_3"/>
    <property type="match status" value="1"/>
</dbReference>
<organism evidence="10 11">
    <name type="scientific">Alloyangia pacifica</name>
    <dbReference type="NCBI Taxonomy" id="311180"/>
    <lineage>
        <taxon>Bacteria</taxon>
        <taxon>Pseudomonadati</taxon>
        <taxon>Pseudomonadota</taxon>
        <taxon>Alphaproteobacteria</taxon>
        <taxon>Rhodobacterales</taxon>
        <taxon>Roseobacteraceae</taxon>
        <taxon>Alloyangia</taxon>
    </lineage>
</organism>
<dbReference type="InterPro" id="IPR007831">
    <property type="entry name" value="T2SS_GspE_N"/>
</dbReference>